<dbReference type="WBParaSite" id="GPUH_0002267001-mRNA-1">
    <property type="protein sequence ID" value="GPUH_0002267001-mRNA-1"/>
    <property type="gene ID" value="GPUH_0002267001"/>
</dbReference>
<dbReference type="Proteomes" id="UP000271098">
    <property type="component" value="Unassembled WGS sequence"/>
</dbReference>
<organism evidence="3">
    <name type="scientific">Gongylonema pulchrum</name>
    <dbReference type="NCBI Taxonomy" id="637853"/>
    <lineage>
        <taxon>Eukaryota</taxon>
        <taxon>Metazoa</taxon>
        <taxon>Ecdysozoa</taxon>
        <taxon>Nematoda</taxon>
        <taxon>Chromadorea</taxon>
        <taxon>Rhabditida</taxon>
        <taxon>Spirurina</taxon>
        <taxon>Spiruromorpha</taxon>
        <taxon>Spiruroidea</taxon>
        <taxon>Gongylonematidae</taxon>
        <taxon>Gongylonema</taxon>
    </lineage>
</organism>
<accession>A0A183ENV2</accession>
<gene>
    <name evidence="1" type="ORF">GPUH_LOCUS22643</name>
</gene>
<dbReference type="EMBL" id="UYRT01095599">
    <property type="protein sequence ID" value="VDN40338.1"/>
    <property type="molecule type" value="Genomic_DNA"/>
</dbReference>
<evidence type="ECO:0000313" key="1">
    <source>
        <dbReference type="EMBL" id="VDN40338.1"/>
    </source>
</evidence>
<keyword evidence="2" id="KW-1185">Reference proteome</keyword>
<dbReference type="AlphaFoldDB" id="A0A183ENV2"/>
<reference evidence="3" key="1">
    <citation type="submission" date="2016-06" db="UniProtKB">
        <authorList>
            <consortium name="WormBaseParasite"/>
        </authorList>
    </citation>
    <scope>IDENTIFICATION</scope>
</reference>
<name>A0A183ENV2_9BILA</name>
<protein>
    <submittedName>
        <fullName evidence="1 3">Uncharacterized protein</fullName>
    </submittedName>
</protein>
<reference evidence="1 2" key="2">
    <citation type="submission" date="2018-11" db="EMBL/GenBank/DDBJ databases">
        <authorList>
            <consortium name="Pathogen Informatics"/>
        </authorList>
    </citation>
    <scope>NUCLEOTIDE SEQUENCE [LARGE SCALE GENOMIC DNA]</scope>
</reference>
<proteinExistence type="predicted"/>
<sequence length="129" mass="15197">MGEKNENKLYCPKLLIVIVFVFVNLNNKTSREKRPGVDSVKARRRHQRTKFREVMKRREERKAQAEKPSFVALAVANIFDKDAGIEKPPHSKFKHKRVIVTRYPVFQKVRKKKPKESTFFMVSTCHISI</sequence>
<evidence type="ECO:0000313" key="3">
    <source>
        <dbReference type="WBParaSite" id="GPUH_0002267001-mRNA-1"/>
    </source>
</evidence>
<evidence type="ECO:0000313" key="2">
    <source>
        <dbReference type="Proteomes" id="UP000271098"/>
    </source>
</evidence>